<feature type="compositionally biased region" description="Basic and acidic residues" evidence="1">
    <location>
        <begin position="138"/>
        <end position="151"/>
    </location>
</feature>
<evidence type="ECO:0000313" key="2">
    <source>
        <dbReference type="EMBL" id="KAJ1107240.1"/>
    </source>
</evidence>
<dbReference type="Proteomes" id="UP001066276">
    <property type="component" value="Chromosome 9"/>
</dbReference>
<feature type="region of interest" description="Disordered" evidence="1">
    <location>
        <begin position="56"/>
        <end position="93"/>
    </location>
</feature>
<accession>A0AAV7N3K3</accession>
<feature type="region of interest" description="Disordered" evidence="1">
    <location>
        <begin position="123"/>
        <end position="151"/>
    </location>
</feature>
<keyword evidence="3" id="KW-1185">Reference proteome</keyword>
<organism evidence="2 3">
    <name type="scientific">Pleurodeles waltl</name>
    <name type="common">Iberian ribbed newt</name>
    <dbReference type="NCBI Taxonomy" id="8319"/>
    <lineage>
        <taxon>Eukaryota</taxon>
        <taxon>Metazoa</taxon>
        <taxon>Chordata</taxon>
        <taxon>Craniata</taxon>
        <taxon>Vertebrata</taxon>
        <taxon>Euteleostomi</taxon>
        <taxon>Amphibia</taxon>
        <taxon>Batrachia</taxon>
        <taxon>Caudata</taxon>
        <taxon>Salamandroidea</taxon>
        <taxon>Salamandridae</taxon>
        <taxon>Pleurodelinae</taxon>
        <taxon>Pleurodeles</taxon>
    </lineage>
</organism>
<evidence type="ECO:0000256" key="1">
    <source>
        <dbReference type="SAM" id="MobiDB-lite"/>
    </source>
</evidence>
<reference evidence="2" key="1">
    <citation type="journal article" date="2022" name="bioRxiv">
        <title>Sequencing and chromosome-scale assembly of the giantPleurodeles waltlgenome.</title>
        <authorList>
            <person name="Brown T."/>
            <person name="Elewa A."/>
            <person name="Iarovenko S."/>
            <person name="Subramanian E."/>
            <person name="Araus A.J."/>
            <person name="Petzold A."/>
            <person name="Susuki M."/>
            <person name="Suzuki K.-i.T."/>
            <person name="Hayashi T."/>
            <person name="Toyoda A."/>
            <person name="Oliveira C."/>
            <person name="Osipova E."/>
            <person name="Leigh N.D."/>
            <person name="Simon A."/>
            <person name="Yun M.H."/>
        </authorList>
    </citation>
    <scope>NUCLEOTIDE SEQUENCE</scope>
    <source>
        <strain evidence="2">20211129_DDA</strain>
        <tissue evidence="2">Liver</tissue>
    </source>
</reference>
<evidence type="ECO:0000313" key="3">
    <source>
        <dbReference type="Proteomes" id="UP001066276"/>
    </source>
</evidence>
<protein>
    <submittedName>
        <fullName evidence="2">Uncharacterized protein</fullName>
    </submittedName>
</protein>
<proteinExistence type="predicted"/>
<sequence length="151" mass="16471">MRQQGSPRPCGIHPEPENWNEPGGLEDQGPLGVGPLAPCSNEVALRSRGPQEEIEAAHRLRGPCPDPRPRVRAACGRADSARNQNKAAGEEGTPGAAWALCLDWGPPRLLPIGHRLHVRGRCKLEQPEKTNTPPQNHHTREPSHEANQAKK</sequence>
<gene>
    <name evidence="2" type="ORF">NDU88_004633</name>
</gene>
<feature type="region of interest" description="Disordered" evidence="1">
    <location>
        <begin position="1"/>
        <end position="39"/>
    </location>
</feature>
<dbReference type="AlphaFoldDB" id="A0AAV7N3K3"/>
<dbReference type="EMBL" id="JANPWB010000013">
    <property type="protein sequence ID" value="KAJ1107240.1"/>
    <property type="molecule type" value="Genomic_DNA"/>
</dbReference>
<comment type="caution">
    <text evidence="2">The sequence shown here is derived from an EMBL/GenBank/DDBJ whole genome shotgun (WGS) entry which is preliminary data.</text>
</comment>
<name>A0AAV7N3K3_PLEWA</name>